<feature type="chain" id="PRO_5016851596" description="Outer membrane protein beta-barrel domain-containing protein" evidence="1">
    <location>
        <begin position="19"/>
        <end position="198"/>
    </location>
</feature>
<dbReference type="AlphaFoldDB" id="A0A368BNH3"/>
<dbReference type="Pfam" id="PF09694">
    <property type="entry name" value="Gcw_chp"/>
    <property type="match status" value="1"/>
</dbReference>
<evidence type="ECO:0008006" key="4">
    <source>
        <dbReference type="Google" id="ProtNLM"/>
    </source>
</evidence>
<dbReference type="NCBIfam" id="TIGR02001">
    <property type="entry name" value="gcw_chp"/>
    <property type="match status" value="1"/>
</dbReference>
<comment type="caution">
    <text evidence="2">The sequence shown here is derived from an EMBL/GenBank/DDBJ whole genome shotgun (WGS) entry which is preliminary data.</text>
</comment>
<keyword evidence="1" id="KW-0732">Signal</keyword>
<gene>
    <name evidence="2" type="ORF">DBW97_02280</name>
</gene>
<organism evidence="2 3">
    <name type="scientific">SAR86 cluster bacterium</name>
    <dbReference type="NCBI Taxonomy" id="2030880"/>
    <lineage>
        <taxon>Bacteria</taxon>
        <taxon>Pseudomonadati</taxon>
        <taxon>Pseudomonadota</taxon>
        <taxon>Gammaproteobacteria</taxon>
        <taxon>SAR86 cluster</taxon>
    </lineage>
</organism>
<dbReference type="EMBL" id="QOPD01000002">
    <property type="protein sequence ID" value="RCL38863.1"/>
    <property type="molecule type" value="Genomic_DNA"/>
</dbReference>
<dbReference type="Proteomes" id="UP000252147">
    <property type="component" value="Unassembled WGS sequence"/>
</dbReference>
<evidence type="ECO:0000313" key="2">
    <source>
        <dbReference type="EMBL" id="RCL38863.1"/>
    </source>
</evidence>
<proteinExistence type="predicted"/>
<protein>
    <recommendedName>
        <fullName evidence="4">Outer membrane protein beta-barrel domain-containing protein</fullName>
    </recommendedName>
</protein>
<feature type="signal peptide" evidence="1">
    <location>
        <begin position="1"/>
        <end position="18"/>
    </location>
</feature>
<sequence length="198" mass="21276">MKKGMMALAIFLTLNVFAGVSSNFSFSSNYFWRGMSQTMDAPAYSGGFDYSSEGGFYAGTWGSNVAFGGAGLELDTYLGYAGETDGGLGWDVGYINYAYPEVTDADFSEIYVALSYAGVGFSYYLGDEFGDYYDISYGFGDFSFSYGDYEDTGSNFLVGYGFSLGDYDASLGYSSFTADSASGLEDEDGLFFTVGASF</sequence>
<accession>A0A368BNH3</accession>
<name>A0A368BNH3_9GAMM</name>
<evidence type="ECO:0000313" key="3">
    <source>
        <dbReference type="Proteomes" id="UP000252147"/>
    </source>
</evidence>
<reference evidence="2 3" key="1">
    <citation type="journal article" date="2018" name="Microbiome">
        <title>Fine metagenomic profile of the Mediterranean stratified and mixed water columns revealed by assembly and recruitment.</title>
        <authorList>
            <person name="Haro-Moreno J.M."/>
            <person name="Lopez-Perez M."/>
            <person name="De La Torre J.R."/>
            <person name="Picazo A."/>
            <person name="Camacho A."/>
            <person name="Rodriguez-Valera F."/>
        </authorList>
    </citation>
    <scope>NUCLEOTIDE SEQUENCE [LARGE SCALE GENOMIC DNA]</scope>
    <source>
        <strain evidence="2">MED-G83</strain>
    </source>
</reference>
<dbReference type="InterPro" id="IPR010239">
    <property type="entry name" value="CHP02001"/>
</dbReference>
<evidence type="ECO:0000256" key="1">
    <source>
        <dbReference type="SAM" id="SignalP"/>
    </source>
</evidence>